<accession>A0A6H5H1R7</accession>
<evidence type="ECO:0000256" key="1">
    <source>
        <dbReference type="SAM" id="MobiDB-lite"/>
    </source>
</evidence>
<keyword evidence="4" id="KW-1185">Reference proteome</keyword>
<reference evidence="3 4" key="1">
    <citation type="submission" date="2020-02" db="EMBL/GenBank/DDBJ databases">
        <authorList>
            <person name="Ferguson B K."/>
        </authorList>
    </citation>
    <scope>NUCLEOTIDE SEQUENCE [LARGE SCALE GENOMIC DNA]</scope>
</reference>
<dbReference type="Proteomes" id="UP000479000">
    <property type="component" value="Unassembled WGS sequence"/>
</dbReference>
<dbReference type="SUPFAM" id="SSF56672">
    <property type="entry name" value="DNA/RNA polymerases"/>
    <property type="match status" value="1"/>
</dbReference>
<organism evidence="3 4">
    <name type="scientific">Nesidiocoris tenuis</name>
    <dbReference type="NCBI Taxonomy" id="355587"/>
    <lineage>
        <taxon>Eukaryota</taxon>
        <taxon>Metazoa</taxon>
        <taxon>Ecdysozoa</taxon>
        <taxon>Arthropoda</taxon>
        <taxon>Hexapoda</taxon>
        <taxon>Insecta</taxon>
        <taxon>Pterygota</taxon>
        <taxon>Neoptera</taxon>
        <taxon>Paraneoptera</taxon>
        <taxon>Hemiptera</taxon>
        <taxon>Heteroptera</taxon>
        <taxon>Panheteroptera</taxon>
        <taxon>Cimicomorpha</taxon>
        <taxon>Miridae</taxon>
        <taxon>Dicyphina</taxon>
        <taxon>Nesidiocoris</taxon>
    </lineage>
</organism>
<dbReference type="Gene3D" id="3.60.10.10">
    <property type="entry name" value="Endonuclease/exonuclease/phosphatase"/>
    <property type="match status" value="1"/>
</dbReference>
<dbReference type="PROSITE" id="PS50878">
    <property type="entry name" value="RT_POL"/>
    <property type="match status" value="1"/>
</dbReference>
<evidence type="ECO:0000313" key="3">
    <source>
        <dbReference type="EMBL" id="CAB0011041.1"/>
    </source>
</evidence>
<sequence>MPGYLTYRADHPSGRRKAGSLILVRSVIKHDELPALTENEYQVARIQIYLNHAPCQIGAYYSAPENRLNEAHYDAVLHELGTKFLLGGDYNAKHPRWASNVTNPRGRLFHDVAYRNQIELMYPIEPTHYPANGGVPDTLDFFAGKGVERFCSHPEMLYELGSDHYPVVTALSEQHDRTRKIPNLIKHPFDWNVYKSVIDSSLDLSIRLKEPRDIDVAVSTFTRAVQTAAQQAHAVVVGDTDGERERTSYYQNLPHHIKILLHTKKLCRRRWESTRWPQHKTEYNNATLELKAALRSHDDLVKHSQLVNLDPNDGSLWKKIRSLTKEYCGAPPLLVNGTWQTTCQSKAEAFAENLRTQFSPNPSEMPELHDEIHRTLDQPLQLSPLPSIFTPSNVKEAIKRSPTKKAPGADQIVQPLLVGLTRKGLVYLTQIYNAIIRTTYFPRAWKHAIITMVRKPGKPRNDPNSYRLISLLSLLSKIFERLLLTRLLAQLEPIIPMTQFGFRALHSCPQQLDHVVSKILETYEEKKVCLGLFIDTEKAFDKVWHAGLLAKLKGILDDTLFLIIRSYLSDRTYSVRYGDALSRPHGVSASVPQGSVIGPVLYVIFSSDFPSDTELTIAHFADDVAILSKQANCRLAAEELQRMTARIDDWCKKWGVRVNPTKSNVVRFTYLRKVTDETIRLQGTAVPVSTSVRYLGLHLDQRLTWNEHVSQVISKMRNRIRALKHLLSSESMSIHIKRLMYLTLIRPIWQFGCAIWSSASDSQIKRVQTLQNRVLRIITGAPWYIRNKNLHRDLDVPEVSEVLRETCCKHQSTIMAHPNDLLRSIAEDPPPPRADRRLKRKRHSDLAVT</sequence>
<dbReference type="PANTHER" id="PTHR36688">
    <property type="entry name" value="ENDO/EXONUCLEASE/PHOSPHATASE DOMAIN-CONTAINING PROTEIN"/>
    <property type="match status" value="1"/>
</dbReference>
<dbReference type="InterPro" id="IPR005135">
    <property type="entry name" value="Endo/exonuclease/phosphatase"/>
</dbReference>
<dbReference type="GO" id="GO:0003824">
    <property type="term" value="F:catalytic activity"/>
    <property type="evidence" value="ECO:0007669"/>
    <property type="project" value="InterPro"/>
</dbReference>
<dbReference type="InterPro" id="IPR000477">
    <property type="entry name" value="RT_dom"/>
</dbReference>
<dbReference type="AlphaFoldDB" id="A0A6H5H1R7"/>
<protein>
    <recommendedName>
        <fullName evidence="2">Reverse transcriptase domain-containing protein</fullName>
    </recommendedName>
</protein>
<dbReference type="Pfam" id="PF00078">
    <property type="entry name" value="RVT_1"/>
    <property type="match status" value="1"/>
</dbReference>
<dbReference type="InterPro" id="IPR043502">
    <property type="entry name" value="DNA/RNA_pol_sf"/>
</dbReference>
<dbReference type="Pfam" id="PF14529">
    <property type="entry name" value="Exo_endo_phos_2"/>
    <property type="match status" value="1"/>
</dbReference>
<evidence type="ECO:0000313" key="4">
    <source>
        <dbReference type="Proteomes" id="UP000479000"/>
    </source>
</evidence>
<name>A0A6H5H1R7_9HEMI</name>
<dbReference type="GO" id="GO:0071897">
    <property type="term" value="P:DNA biosynthetic process"/>
    <property type="evidence" value="ECO:0007669"/>
    <property type="project" value="UniProtKB-ARBA"/>
</dbReference>
<gene>
    <name evidence="3" type="ORF">NTEN_LOCUS16034</name>
</gene>
<dbReference type="PANTHER" id="PTHR36688:SF2">
    <property type="entry name" value="ENDONUCLEASE_EXONUCLEASE_PHOSPHATASE DOMAIN-CONTAINING PROTEIN"/>
    <property type="match status" value="1"/>
</dbReference>
<feature type="region of interest" description="Disordered" evidence="1">
    <location>
        <begin position="821"/>
        <end position="849"/>
    </location>
</feature>
<feature type="domain" description="Reverse transcriptase" evidence="2">
    <location>
        <begin position="434"/>
        <end position="699"/>
    </location>
</feature>
<dbReference type="EMBL" id="CADCXU010023648">
    <property type="protein sequence ID" value="CAB0011041.1"/>
    <property type="molecule type" value="Genomic_DNA"/>
</dbReference>
<evidence type="ECO:0000259" key="2">
    <source>
        <dbReference type="PROSITE" id="PS50878"/>
    </source>
</evidence>
<dbReference type="InterPro" id="IPR052560">
    <property type="entry name" value="RdDP_mobile_element"/>
</dbReference>
<proteinExistence type="predicted"/>
<dbReference type="SUPFAM" id="SSF56219">
    <property type="entry name" value="DNase I-like"/>
    <property type="match status" value="1"/>
</dbReference>
<dbReference type="InterPro" id="IPR036691">
    <property type="entry name" value="Endo/exonu/phosph_ase_sf"/>
</dbReference>
<dbReference type="CDD" id="cd01650">
    <property type="entry name" value="RT_nLTR_like"/>
    <property type="match status" value="1"/>
</dbReference>
<dbReference type="OrthoDB" id="7998822at2759"/>